<dbReference type="STRING" id="1142394.PSMK_10560"/>
<dbReference type="EMBL" id="AP012338">
    <property type="protein sequence ID" value="BAM03215.1"/>
    <property type="molecule type" value="Genomic_DNA"/>
</dbReference>
<evidence type="ECO:0000313" key="3">
    <source>
        <dbReference type="Proteomes" id="UP000007881"/>
    </source>
</evidence>
<dbReference type="RefSeq" id="WP_014436434.1">
    <property type="nucleotide sequence ID" value="NC_017080.1"/>
</dbReference>
<keyword evidence="1" id="KW-1133">Transmembrane helix</keyword>
<sequence length="341" mass="34919">MNPFAPTAAERRGRKRTLFGLVLLLLAAATLAATAWPAVDGLGWPAWAGGAGGAGGEAADRGAGAAETAAVRGSGSGGWGWGWWCSVLRLHLGLLAFVLLLPALATKRLLSASLAGLALAANLLVVAAVPVRGGWPAAAEALWSGPPEAATWTVLHAHLAGADRLDDLASEVARLEPDAVTAAGARPGVAQTVTPLLDGYRLAGSRPAAGDDGLAVWVRRDVKSGAARPDGPAALAADLERGDDRLRLVVSTGPPPPRPEGVDAPILAVGGFGLAPWSVVAADRKLRLLPPGHVRPWPPPLDHAWADLPAGWSATATAGPAIDDEPFALHRPLRVRLAEPR</sequence>
<keyword evidence="1" id="KW-0472">Membrane</keyword>
<proteinExistence type="predicted"/>
<organism evidence="2 3">
    <name type="scientific">Phycisphaera mikurensis (strain NBRC 102666 / KCTC 22515 / FYK2301M01)</name>
    <dbReference type="NCBI Taxonomy" id="1142394"/>
    <lineage>
        <taxon>Bacteria</taxon>
        <taxon>Pseudomonadati</taxon>
        <taxon>Planctomycetota</taxon>
        <taxon>Phycisphaerae</taxon>
        <taxon>Phycisphaerales</taxon>
        <taxon>Phycisphaeraceae</taxon>
        <taxon>Phycisphaera</taxon>
    </lineage>
</organism>
<feature type="transmembrane region" description="Helical" evidence="1">
    <location>
        <begin position="109"/>
        <end position="129"/>
    </location>
</feature>
<evidence type="ECO:0000256" key="1">
    <source>
        <dbReference type="SAM" id="Phobius"/>
    </source>
</evidence>
<accession>I0ID77</accession>
<dbReference type="Proteomes" id="UP000007881">
    <property type="component" value="Chromosome"/>
</dbReference>
<feature type="transmembrane region" description="Helical" evidence="1">
    <location>
        <begin position="81"/>
        <end position="102"/>
    </location>
</feature>
<protein>
    <submittedName>
        <fullName evidence="2">Uncharacterized protein</fullName>
    </submittedName>
</protein>
<dbReference type="AlphaFoldDB" id="I0ID77"/>
<keyword evidence="1" id="KW-0812">Transmembrane</keyword>
<reference evidence="2 3" key="1">
    <citation type="submission" date="2012-02" db="EMBL/GenBank/DDBJ databases">
        <title>Complete genome sequence of Phycisphaera mikurensis NBRC 102666.</title>
        <authorList>
            <person name="Ankai A."/>
            <person name="Hosoyama A."/>
            <person name="Terui Y."/>
            <person name="Sekine M."/>
            <person name="Fukai R."/>
            <person name="Kato Y."/>
            <person name="Nakamura S."/>
            <person name="Yamada-Narita S."/>
            <person name="Kawakoshi A."/>
            <person name="Fukunaga Y."/>
            <person name="Yamazaki S."/>
            <person name="Fujita N."/>
        </authorList>
    </citation>
    <scope>NUCLEOTIDE SEQUENCE [LARGE SCALE GENOMIC DNA]</scope>
    <source>
        <strain evidence="3">NBRC 102666 / KCTC 22515 / FYK2301M01</strain>
    </source>
</reference>
<dbReference type="KEGG" id="phm:PSMK_10560"/>
<gene>
    <name evidence="2" type="ordered locus">PSMK_10560</name>
</gene>
<keyword evidence="3" id="KW-1185">Reference proteome</keyword>
<name>I0ID77_PHYMF</name>
<dbReference type="HOGENOM" id="CLU_813427_0_0_0"/>
<evidence type="ECO:0000313" key="2">
    <source>
        <dbReference type="EMBL" id="BAM03215.1"/>
    </source>
</evidence>